<proteinExistence type="predicted"/>
<dbReference type="RefSeq" id="XP_014176636.1">
    <property type="nucleotide sequence ID" value="XM_014321161.1"/>
</dbReference>
<dbReference type="KEGG" id="tasa:A1Q1_05952"/>
<dbReference type="AlphaFoldDB" id="J5SGI5"/>
<comment type="caution">
    <text evidence="1">The sequence shown here is derived from an EMBL/GenBank/DDBJ whole genome shotgun (WGS) entry which is preliminary data.</text>
</comment>
<dbReference type="SUPFAM" id="SSF50630">
    <property type="entry name" value="Acid proteases"/>
    <property type="match status" value="1"/>
</dbReference>
<reference evidence="1 2" key="1">
    <citation type="journal article" date="2012" name="Eukaryot. Cell">
        <title>Draft genome sequence of CBS 2479, the standard type strain of Trichosporon asahii.</title>
        <authorList>
            <person name="Yang R.Y."/>
            <person name="Li H.T."/>
            <person name="Zhu H."/>
            <person name="Zhou G.P."/>
            <person name="Wang M."/>
            <person name="Wang L."/>
        </authorList>
    </citation>
    <scope>NUCLEOTIDE SEQUENCE [LARGE SCALE GENOMIC DNA]</scope>
    <source>
        <strain evidence="2">ATCC 90039 / CBS 2479 / JCM 2466 / KCTC 7840 / NCYC 2677 / UAMH 7654</strain>
    </source>
</reference>
<protein>
    <submittedName>
        <fullName evidence="1">Uncharacterized protein</fullName>
    </submittedName>
</protein>
<accession>J5SGI5</accession>
<dbReference type="EMBL" id="ALBS01000324">
    <property type="protein sequence ID" value="EJT45506.1"/>
    <property type="molecule type" value="Genomic_DNA"/>
</dbReference>
<evidence type="ECO:0000313" key="1">
    <source>
        <dbReference type="EMBL" id="EJT45506.1"/>
    </source>
</evidence>
<dbReference type="VEuPathDB" id="FungiDB:A1Q1_05952"/>
<organism evidence="1 2">
    <name type="scientific">Trichosporon asahii var. asahii (strain ATCC 90039 / CBS 2479 / JCM 2466 / KCTC 7840 / NBRC 103889/ NCYC 2677 / UAMH 7654)</name>
    <name type="common">Yeast</name>
    <dbReference type="NCBI Taxonomy" id="1186058"/>
    <lineage>
        <taxon>Eukaryota</taxon>
        <taxon>Fungi</taxon>
        <taxon>Dikarya</taxon>
        <taxon>Basidiomycota</taxon>
        <taxon>Agaricomycotina</taxon>
        <taxon>Tremellomycetes</taxon>
        <taxon>Trichosporonales</taxon>
        <taxon>Trichosporonaceae</taxon>
        <taxon>Trichosporon</taxon>
    </lineage>
</organism>
<dbReference type="InterPro" id="IPR021109">
    <property type="entry name" value="Peptidase_aspartic_dom_sf"/>
</dbReference>
<dbReference type="HOGENOM" id="CLU_1526247_0_0_1"/>
<evidence type="ECO:0000313" key="2">
    <source>
        <dbReference type="Proteomes" id="UP000002748"/>
    </source>
</evidence>
<dbReference type="Gene3D" id="2.40.70.10">
    <property type="entry name" value="Acid Proteases"/>
    <property type="match status" value="1"/>
</dbReference>
<dbReference type="GeneID" id="25989464"/>
<gene>
    <name evidence="1" type="ORF">A1Q1_05952</name>
</gene>
<dbReference type="Proteomes" id="UP000002748">
    <property type="component" value="Unassembled WGS sequence"/>
</dbReference>
<sequence>MLFPTSTFILADVVSGSRHALFYRQDGGRGGGTPIDGLSTWFAPSIIISIGSPPQTVLASLDLVYGLTRVAQGALNTDKSSTFRSTGNVTVMKSQTSSEEVTVSTATDHLAVGDWNVNSALLYTPETTTKESYQASLGLGWYRPEGHKSDPLWKAWKKPLFGLFLRRAAIQGPIWS</sequence>
<name>J5SGI5_TRIAS</name>